<gene>
    <name evidence="1" type="ORF">PHMEG_00014164</name>
</gene>
<evidence type="ECO:0000313" key="2">
    <source>
        <dbReference type="Proteomes" id="UP000198211"/>
    </source>
</evidence>
<comment type="caution">
    <text evidence="1">The sequence shown here is derived from an EMBL/GenBank/DDBJ whole genome shotgun (WGS) entry which is preliminary data.</text>
</comment>
<evidence type="ECO:0000313" key="1">
    <source>
        <dbReference type="EMBL" id="OWZ12638.1"/>
    </source>
</evidence>
<proteinExistence type="predicted"/>
<dbReference type="Proteomes" id="UP000198211">
    <property type="component" value="Unassembled WGS sequence"/>
</dbReference>
<protein>
    <submittedName>
        <fullName evidence="1">Uncharacterized protein</fullName>
    </submittedName>
</protein>
<dbReference type="AlphaFoldDB" id="A0A225W613"/>
<organism evidence="1 2">
    <name type="scientific">Phytophthora megakarya</name>
    <dbReference type="NCBI Taxonomy" id="4795"/>
    <lineage>
        <taxon>Eukaryota</taxon>
        <taxon>Sar</taxon>
        <taxon>Stramenopiles</taxon>
        <taxon>Oomycota</taxon>
        <taxon>Peronosporomycetes</taxon>
        <taxon>Peronosporales</taxon>
        <taxon>Peronosporaceae</taxon>
        <taxon>Phytophthora</taxon>
    </lineage>
</organism>
<sequence length="371" mass="41167">MLLSSRCEAYIYMDASKDGLAILNPAQKRYIQLARSHGLDINVRELFCAALAAVLWGHHWTPNRPKDITHVRAWADSASAVSWINKLGTDNPFGQELARTIGFSKATYRFHFSVCHLPGSINTVADAGSCCRNAAFRQKKLFRCRRLHSQLLEESCTHSFSANYKPKQWPSGVTPSMQQLGGNGHGGVLPKVCRRGSRADALRIPRSSLTLQSGVGDRDPAAVVTRHLPFCPNWATLVGIIDATASSASASTLGHRLAMKGMQRLSAPPSRKRPITPSILRRLRSRCNFRSPHDCVLWRAAIMGYFYMVRRSEYLSDRGSVKAYAVQLRDSKFRTKQGVPTTSEKRICSVDQLGHFECLNAPAIIGELFNG</sequence>
<dbReference type="OrthoDB" id="167975at2759"/>
<keyword evidence="2" id="KW-1185">Reference proteome</keyword>
<reference evidence="2" key="1">
    <citation type="submission" date="2017-03" db="EMBL/GenBank/DDBJ databases">
        <title>Phytopthora megakarya and P. palmivora, two closely related causual agents of cacao black pod achieved similar genome size and gene model numbers by different mechanisms.</title>
        <authorList>
            <person name="Ali S."/>
            <person name="Shao J."/>
            <person name="Larry D.J."/>
            <person name="Kronmiller B."/>
            <person name="Shen D."/>
            <person name="Strem M.D."/>
            <person name="Melnick R.L."/>
            <person name="Guiltinan M.J."/>
            <person name="Tyler B.M."/>
            <person name="Meinhardt L.W."/>
            <person name="Bailey B.A."/>
        </authorList>
    </citation>
    <scope>NUCLEOTIDE SEQUENCE [LARGE SCALE GENOMIC DNA]</scope>
    <source>
        <strain evidence="2">zdho120</strain>
    </source>
</reference>
<dbReference type="EMBL" id="NBNE01001792">
    <property type="protein sequence ID" value="OWZ12638.1"/>
    <property type="molecule type" value="Genomic_DNA"/>
</dbReference>
<name>A0A225W613_9STRA</name>
<accession>A0A225W613</accession>